<gene>
    <name evidence="5" type="ORF">EV146_11134</name>
</gene>
<dbReference type="EMBL" id="SLVV01000011">
    <property type="protein sequence ID" value="TCN22197.1"/>
    <property type="molecule type" value="Genomic_DNA"/>
</dbReference>
<dbReference type="Proteomes" id="UP000295689">
    <property type="component" value="Unassembled WGS sequence"/>
</dbReference>
<accession>A0A4R2B612</accession>
<keyword evidence="2" id="KW-0328">Glycosyltransferase</keyword>
<keyword evidence="3 5" id="KW-0808">Transferase</keyword>
<evidence type="ECO:0000256" key="1">
    <source>
        <dbReference type="ARBA" id="ARBA00006739"/>
    </source>
</evidence>
<evidence type="ECO:0000256" key="2">
    <source>
        <dbReference type="ARBA" id="ARBA00022676"/>
    </source>
</evidence>
<evidence type="ECO:0000256" key="3">
    <source>
        <dbReference type="ARBA" id="ARBA00022679"/>
    </source>
</evidence>
<dbReference type="PANTHER" id="PTHR22916">
    <property type="entry name" value="GLYCOSYLTRANSFERASE"/>
    <property type="match status" value="1"/>
</dbReference>
<comment type="caution">
    <text evidence="5">The sequence shown here is derived from an EMBL/GenBank/DDBJ whole genome shotgun (WGS) entry which is preliminary data.</text>
</comment>
<evidence type="ECO:0000259" key="4">
    <source>
        <dbReference type="Pfam" id="PF00535"/>
    </source>
</evidence>
<dbReference type="GO" id="GO:0016757">
    <property type="term" value="F:glycosyltransferase activity"/>
    <property type="evidence" value="ECO:0007669"/>
    <property type="project" value="UniProtKB-KW"/>
</dbReference>
<dbReference type="InterPro" id="IPR029044">
    <property type="entry name" value="Nucleotide-diphossugar_trans"/>
</dbReference>
<sequence>MDKFKVSIIVPVFNCEQYISNCLESIVSQTHRNIEIILVNDGSSDNSESIIKKFMEKDKRIVYFYQENSGPSAARNTGITNSNGKYLVFVDSDDTIDNSYVESLLKAIVATRSDIVCCGYKDISEYGIVNYTDFKVEKGDSLSAYIKMASHGTGGVLWSKIYKKDIIETNNLRMNKKLFMSEDLIFVLQYLTYCKNFNAIPQYLYNYNRLNQKSISCNISIDYMDNYVKVWEEIITTLKPLSLKDFNLEKLITKKVQEFVLNIVESQSKNLHTIGINTSVNNINKVLSKRFIQRYVKEFNSNNLINKPYVFFLKNKLIKLSIVYGVILTFLKSLRRKWKIKRLGAYEKKVINSY</sequence>
<protein>
    <submittedName>
        <fullName evidence="5">Glycosyltransferase involved in cell wall biosynthesis</fullName>
    </submittedName>
</protein>
<dbReference type="Pfam" id="PF00535">
    <property type="entry name" value="Glycos_transf_2"/>
    <property type="match status" value="1"/>
</dbReference>
<dbReference type="SUPFAM" id="SSF53448">
    <property type="entry name" value="Nucleotide-diphospho-sugar transferases"/>
    <property type="match status" value="1"/>
</dbReference>
<evidence type="ECO:0000313" key="5">
    <source>
        <dbReference type="EMBL" id="TCN22197.1"/>
    </source>
</evidence>
<comment type="similarity">
    <text evidence="1">Belongs to the glycosyltransferase 2 family.</text>
</comment>
<proteinExistence type="inferred from homology"/>
<evidence type="ECO:0000313" key="6">
    <source>
        <dbReference type="Proteomes" id="UP000295689"/>
    </source>
</evidence>
<keyword evidence="6" id="KW-1185">Reference proteome</keyword>
<organism evidence="5 6">
    <name type="scientific">Mesobacillus foraminis</name>
    <dbReference type="NCBI Taxonomy" id="279826"/>
    <lineage>
        <taxon>Bacteria</taxon>
        <taxon>Bacillati</taxon>
        <taxon>Bacillota</taxon>
        <taxon>Bacilli</taxon>
        <taxon>Bacillales</taxon>
        <taxon>Bacillaceae</taxon>
        <taxon>Mesobacillus</taxon>
    </lineage>
</organism>
<dbReference type="AlphaFoldDB" id="A0A4R2B612"/>
<dbReference type="CDD" id="cd00761">
    <property type="entry name" value="Glyco_tranf_GTA_type"/>
    <property type="match status" value="1"/>
</dbReference>
<dbReference type="Gene3D" id="3.90.550.10">
    <property type="entry name" value="Spore Coat Polysaccharide Biosynthesis Protein SpsA, Chain A"/>
    <property type="match status" value="1"/>
</dbReference>
<name>A0A4R2B612_9BACI</name>
<feature type="domain" description="Glycosyltransferase 2-like" evidence="4">
    <location>
        <begin position="7"/>
        <end position="124"/>
    </location>
</feature>
<dbReference type="PANTHER" id="PTHR22916:SF51">
    <property type="entry name" value="GLYCOSYLTRANSFERASE EPSH-RELATED"/>
    <property type="match status" value="1"/>
</dbReference>
<dbReference type="RefSeq" id="WP_132009861.1">
    <property type="nucleotide sequence ID" value="NZ_JABUHM010000013.1"/>
</dbReference>
<reference evidence="5 6" key="1">
    <citation type="journal article" date="2015" name="Stand. Genomic Sci.">
        <title>Genomic Encyclopedia of Bacterial and Archaeal Type Strains, Phase III: the genomes of soil and plant-associated and newly described type strains.</title>
        <authorList>
            <person name="Whitman W.B."/>
            <person name="Woyke T."/>
            <person name="Klenk H.P."/>
            <person name="Zhou Y."/>
            <person name="Lilburn T.G."/>
            <person name="Beck B.J."/>
            <person name="De Vos P."/>
            <person name="Vandamme P."/>
            <person name="Eisen J.A."/>
            <person name="Garrity G."/>
            <person name="Hugenholtz P."/>
            <person name="Kyrpides N.C."/>
        </authorList>
    </citation>
    <scope>NUCLEOTIDE SEQUENCE [LARGE SCALE GENOMIC DNA]</scope>
    <source>
        <strain evidence="5 6">CV53</strain>
    </source>
</reference>
<dbReference type="InterPro" id="IPR001173">
    <property type="entry name" value="Glyco_trans_2-like"/>
</dbReference>